<dbReference type="InterPro" id="IPR027417">
    <property type="entry name" value="P-loop_NTPase"/>
</dbReference>
<reference evidence="2 3" key="1">
    <citation type="submission" date="2018-03" db="EMBL/GenBank/DDBJ databases">
        <title>Neisseria weixii sp. nov., isolated from the intestinal contents of Tibetan Plateau pika (Ochotona curzoniae) in Yushu, Qinghai Province, China.</title>
        <authorList>
            <person name="Gui Z."/>
        </authorList>
    </citation>
    <scope>NUCLEOTIDE SEQUENCE [LARGE SCALE GENOMIC DNA]</scope>
    <source>
        <strain evidence="2 3">ATCC 51483</strain>
    </source>
</reference>
<feature type="domain" description="CobQ/CobB/MinD/ParA nucleotide binding" evidence="1">
    <location>
        <begin position="6"/>
        <end position="183"/>
    </location>
</feature>
<feature type="non-terminal residue" evidence="2">
    <location>
        <position position="227"/>
    </location>
</feature>
<organism evidence="2 3">
    <name type="scientific">Neisseria iguanae</name>
    <dbReference type="NCBI Taxonomy" id="90242"/>
    <lineage>
        <taxon>Bacteria</taxon>
        <taxon>Pseudomonadati</taxon>
        <taxon>Pseudomonadota</taxon>
        <taxon>Betaproteobacteria</taxon>
        <taxon>Neisseriales</taxon>
        <taxon>Neisseriaceae</taxon>
        <taxon>Neisseria</taxon>
    </lineage>
</organism>
<dbReference type="RefSeq" id="WP_106743265.1">
    <property type="nucleotide sequence ID" value="NZ_PXYY01000159.1"/>
</dbReference>
<dbReference type="OrthoDB" id="69313at2"/>
<dbReference type="InterPro" id="IPR002586">
    <property type="entry name" value="CobQ/CobB/MinD/ParA_Nub-bd_dom"/>
</dbReference>
<dbReference type="Proteomes" id="UP000241868">
    <property type="component" value="Unassembled WGS sequence"/>
</dbReference>
<gene>
    <name evidence="2" type="ORF">C7N83_13610</name>
</gene>
<accession>A0A2P7TWX1</accession>
<dbReference type="Pfam" id="PF01656">
    <property type="entry name" value="CbiA"/>
    <property type="match status" value="1"/>
</dbReference>
<keyword evidence="3" id="KW-1185">Reference proteome</keyword>
<proteinExistence type="predicted"/>
<dbReference type="EMBL" id="PXYY01000159">
    <property type="protein sequence ID" value="PSJ79211.1"/>
    <property type="molecule type" value="Genomic_DNA"/>
</dbReference>
<evidence type="ECO:0000259" key="1">
    <source>
        <dbReference type="Pfam" id="PF01656"/>
    </source>
</evidence>
<sequence>MKEVHFIAQGKGGVGKSTISAFLADYLKTHSEMPVWCFDTDPVNPTFSRYQSLQPEIIKILTEANNIDSRFFDCLIEQLVEKDGVGVIDNGAATFVPLMSYLAENEVPAFLAENGVRMVIHIPLSGGQALNDCLTGLSQTLNALQADVVVWLNDFQGSIEQDSKGFAEFKVYQQNKDRISGIVHIVNRNPDTFGADIKKMTSANLTLSEAQSSELFGLMPRQRLRTV</sequence>
<protein>
    <submittedName>
        <fullName evidence="2">Conjugal transfer protein TraL</fullName>
    </submittedName>
</protein>
<dbReference type="Gene3D" id="3.40.50.300">
    <property type="entry name" value="P-loop containing nucleotide triphosphate hydrolases"/>
    <property type="match status" value="1"/>
</dbReference>
<evidence type="ECO:0000313" key="2">
    <source>
        <dbReference type="EMBL" id="PSJ79211.1"/>
    </source>
</evidence>
<evidence type="ECO:0000313" key="3">
    <source>
        <dbReference type="Proteomes" id="UP000241868"/>
    </source>
</evidence>
<dbReference type="SUPFAM" id="SSF52540">
    <property type="entry name" value="P-loop containing nucleoside triphosphate hydrolases"/>
    <property type="match status" value="1"/>
</dbReference>
<dbReference type="AlphaFoldDB" id="A0A2P7TWX1"/>
<comment type="caution">
    <text evidence="2">The sequence shown here is derived from an EMBL/GenBank/DDBJ whole genome shotgun (WGS) entry which is preliminary data.</text>
</comment>
<name>A0A2P7TWX1_9NEIS</name>